<name>A0ABN9WD19_9DINO</name>
<sequence length="474" mass="51172">MAGHAVADAAISVAAVLPDADGHSSRALDYLLSHTPGWLVALWLVGGCCTACTVLVSYRQTLEHVRAGRESGYGGNPFASFSFGPRASRMLHLLLMPPMLSVSAVFQMVLPSAEPLCSLLRTVQVSLAVLRLAELLFILAGGWTRLQARLPKEPVKAFGQPPLCCFVCSKVVTEDDIRMMTAGIRQFSWSAPLLGTIDAYFQAVQPDHQGMIRSVLVALVAVTTVTGMWSFNNLYALLTRALGSGEGTQKDRQAFVTIRRIKHCMKRCLRRFARMSRWSALDPPAVAPRAPPPVAPGEGGLSRAMLRNPRGPPEDYTSVVERRFLGSPRSQSTSSAFLLQESTCLCCGSVFSGRASAKSTFSAFLLCGFSCLFRPTCTNFCAVVCFSGHANGVRQAGVPDTSRRPPQRRVHQRPLLDDARWVPSRSRSSRDSSCASCSCCWASSGGARSRPRAGCIPCPTSAPATRRICSPPCS</sequence>
<comment type="caution">
    <text evidence="7">The sequence shown here is derived from an EMBL/GenBank/DDBJ whole genome shotgun (WGS) entry which is preliminary data.</text>
</comment>
<evidence type="ECO:0000313" key="7">
    <source>
        <dbReference type="EMBL" id="CAK0883678.1"/>
    </source>
</evidence>
<feature type="transmembrane region" description="Helical" evidence="6">
    <location>
        <begin position="90"/>
        <end position="110"/>
    </location>
</feature>
<evidence type="ECO:0000256" key="4">
    <source>
        <dbReference type="ARBA" id="ARBA00023136"/>
    </source>
</evidence>
<comment type="subcellular location">
    <subcellularLocation>
        <location evidence="1">Membrane</location>
        <topology evidence="1">Multi-pass membrane protein</topology>
    </subcellularLocation>
</comment>
<evidence type="ECO:0000256" key="1">
    <source>
        <dbReference type="ARBA" id="ARBA00004141"/>
    </source>
</evidence>
<evidence type="ECO:0000256" key="5">
    <source>
        <dbReference type="SAM" id="MobiDB-lite"/>
    </source>
</evidence>
<protein>
    <submittedName>
        <fullName evidence="7">Uncharacterized protein</fullName>
    </submittedName>
</protein>
<feature type="transmembrane region" description="Helical" evidence="6">
    <location>
        <begin position="122"/>
        <end position="143"/>
    </location>
</feature>
<feature type="region of interest" description="Disordered" evidence="5">
    <location>
        <begin position="289"/>
        <end position="315"/>
    </location>
</feature>
<dbReference type="InterPro" id="IPR005178">
    <property type="entry name" value="Ostalpha/TMEM184C"/>
</dbReference>
<reference evidence="7" key="1">
    <citation type="submission" date="2023-10" db="EMBL/GenBank/DDBJ databases">
        <authorList>
            <person name="Chen Y."/>
            <person name="Shah S."/>
            <person name="Dougan E. K."/>
            <person name="Thang M."/>
            <person name="Chan C."/>
        </authorList>
    </citation>
    <scope>NUCLEOTIDE SEQUENCE [LARGE SCALE GENOMIC DNA]</scope>
</reference>
<organism evidence="7 8">
    <name type="scientific">Prorocentrum cordatum</name>
    <dbReference type="NCBI Taxonomy" id="2364126"/>
    <lineage>
        <taxon>Eukaryota</taxon>
        <taxon>Sar</taxon>
        <taxon>Alveolata</taxon>
        <taxon>Dinophyceae</taxon>
        <taxon>Prorocentrales</taxon>
        <taxon>Prorocentraceae</taxon>
        <taxon>Prorocentrum</taxon>
    </lineage>
</organism>
<proteinExistence type="predicted"/>
<evidence type="ECO:0000256" key="6">
    <source>
        <dbReference type="SAM" id="Phobius"/>
    </source>
</evidence>
<evidence type="ECO:0000256" key="2">
    <source>
        <dbReference type="ARBA" id="ARBA00022692"/>
    </source>
</evidence>
<gene>
    <name evidence="7" type="ORF">PCOR1329_LOCUS65827</name>
</gene>
<keyword evidence="8" id="KW-1185">Reference proteome</keyword>
<feature type="region of interest" description="Disordered" evidence="5">
    <location>
        <begin position="393"/>
        <end position="412"/>
    </location>
</feature>
<feature type="transmembrane region" description="Helical" evidence="6">
    <location>
        <begin position="38"/>
        <end position="58"/>
    </location>
</feature>
<dbReference type="Pfam" id="PF03619">
    <property type="entry name" value="Solute_trans_a"/>
    <property type="match status" value="1"/>
</dbReference>
<accession>A0ABN9WD19</accession>
<keyword evidence="3 6" id="KW-1133">Transmembrane helix</keyword>
<evidence type="ECO:0000313" key="8">
    <source>
        <dbReference type="Proteomes" id="UP001189429"/>
    </source>
</evidence>
<evidence type="ECO:0000256" key="3">
    <source>
        <dbReference type="ARBA" id="ARBA00022989"/>
    </source>
</evidence>
<feature type="transmembrane region" description="Helical" evidence="6">
    <location>
        <begin position="211"/>
        <end position="231"/>
    </location>
</feature>
<dbReference type="Proteomes" id="UP001189429">
    <property type="component" value="Unassembled WGS sequence"/>
</dbReference>
<keyword evidence="4 6" id="KW-0472">Membrane</keyword>
<dbReference type="PANTHER" id="PTHR23423">
    <property type="entry name" value="ORGANIC SOLUTE TRANSPORTER-RELATED"/>
    <property type="match status" value="1"/>
</dbReference>
<keyword evidence="2 6" id="KW-0812">Transmembrane</keyword>
<dbReference type="EMBL" id="CAUYUJ010018449">
    <property type="protein sequence ID" value="CAK0883678.1"/>
    <property type="molecule type" value="Genomic_DNA"/>
</dbReference>